<accession>A0A088F8T3</accession>
<dbReference type="Pfam" id="PF05016">
    <property type="entry name" value="ParE_toxin"/>
    <property type="match status" value="1"/>
</dbReference>
<dbReference type="Proteomes" id="UP000029348">
    <property type="component" value="Segment"/>
</dbReference>
<dbReference type="Gene3D" id="3.30.2310.20">
    <property type="entry name" value="RelE-like"/>
    <property type="match status" value="1"/>
</dbReference>
<dbReference type="EMBL" id="KM101124">
    <property type="protein sequence ID" value="AIM40972.1"/>
    <property type="molecule type" value="Genomic_DNA"/>
</dbReference>
<reference evidence="2 3" key="1">
    <citation type="submission" date="2014-07" db="EMBL/GenBank/DDBJ databases">
        <authorList>
            <person name="Nurko I."/>
            <person name="Arora N."/>
            <person name="Mosteller S."/>
            <person name="Bari R."/>
            <person name="McNulty L."/>
            <person name="Schmidt T."/>
            <person name="Mehalik H."/>
            <person name="Reinhart E."/>
            <person name="Winders D.C."/>
            <person name="Nootbar H.A."/>
            <person name="Reilly M.A."/>
            <person name="Gough E."/>
            <person name="Gregory S."/>
            <person name="Harbaugh B."/>
            <person name="Kaur B."/>
            <person name="Siesel C."/>
            <person name="Warwar S."/>
            <person name="Breitenberger C.A."/>
            <person name="Daniels C.J."/>
            <person name="Ball S.L."/>
            <person name="Buck G.A."/>
            <person name="Campbell R."/>
            <person name="Carvalho M.R."/>
            <person name="Duckworth R.A."/>
            <person name="Dunn T."/>
            <person name="Halpern C."/>
            <person name="Johnson A."/>
            <person name="Kiflezghi M.G."/>
            <person name="Lee V."/>
            <person name="Loviza R.A."/>
            <person name="Serrano M.G."/>
            <person name="Shah Z.V."/>
            <person name="Sharma K."/>
            <person name="Voegtly L.J."/>
            <person name="Walstead R."/>
            <person name="Wang Y.P."/>
            <person name="Bradley K.W."/>
            <person name="Barker L.P."/>
            <person name="Asai D.J."/>
            <person name="Bowman C.A."/>
            <person name="Russell D.A."/>
            <person name="Pope W.H."/>
            <person name="Jacobs-Sera D."/>
            <person name="Hendrix R.W."/>
            <person name="Hatfull G.F."/>
        </authorList>
    </citation>
    <scope>NUCLEOTIDE SEQUENCE [LARGE SCALE GENOMIC DNA]</scope>
</reference>
<dbReference type="KEGG" id="vg:23679080"/>
<organism evidence="2 3">
    <name type="scientific">Mycobacterium phage Squirty</name>
    <dbReference type="NCBI Taxonomy" id="1527512"/>
    <lineage>
        <taxon>Viruses</taxon>
        <taxon>Duplodnaviria</taxon>
        <taxon>Heunggongvirae</taxon>
        <taxon>Uroviricota</taxon>
        <taxon>Caudoviricetes</taxon>
        <taxon>Gracegardnervirinae</taxon>
        <taxon>Squirtyvirus</taxon>
        <taxon>Squirtyvirus squirty</taxon>
        <taxon>Mycobacterium virus Squirty</taxon>
    </lineage>
</organism>
<dbReference type="SUPFAM" id="SSF143011">
    <property type="entry name" value="RelE-like"/>
    <property type="match status" value="1"/>
</dbReference>
<dbReference type="PANTHER" id="PTHR38813">
    <property type="match status" value="1"/>
</dbReference>
<protein>
    <submittedName>
        <fullName evidence="2">Cytotoxic translational repressor of toxin-antitoxin stability system</fullName>
    </submittedName>
</protein>
<dbReference type="OrthoDB" id="16334at10239"/>
<keyword evidence="1" id="KW-1277">Toxin-antitoxin system</keyword>
<evidence type="ECO:0000256" key="1">
    <source>
        <dbReference type="ARBA" id="ARBA00022649"/>
    </source>
</evidence>
<dbReference type="GeneID" id="23679080"/>
<evidence type="ECO:0000313" key="2">
    <source>
        <dbReference type="EMBL" id="AIM40972.1"/>
    </source>
</evidence>
<sequence length="103" mass="11987">MFMVLKYGPSFWYYFGMSSYRVEIETSAAKQIQRLQRGEQKRVMVAITALADEPRPHGCTKLSGTTDAYRIRVGNFRVVYVIDDGLHIVNVTRVGHRREVYKR</sequence>
<dbReference type="InterPro" id="IPR052747">
    <property type="entry name" value="TA_system_RelE_toxin"/>
</dbReference>
<keyword evidence="3" id="KW-1185">Reference proteome</keyword>
<dbReference type="RefSeq" id="YP_009124577.1">
    <property type="nucleotide sequence ID" value="NC_026588.1"/>
</dbReference>
<evidence type="ECO:0000313" key="3">
    <source>
        <dbReference type="Proteomes" id="UP000029348"/>
    </source>
</evidence>
<name>A0A088F8T3_9CAUD</name>
<proteinExistence type="predicted"/>
<dbReference type="InterPro" id="IPR007712">
    <property type="entry name" value="RelE/ParE_toxin"/>
</dbReference>
<gene>
    <name evidence="2" type="primary">25</name>
    <name evidence="2" type="ORF">PBI_SQUIRTY_25</name>
</gene>
<dbReference type="PANTHER" id="PTHR38813:SF1">
    <property type="entry name" value="TOXIN RELE1-RELATED"/>
    <property type="match status" value="1"/>
</dbReference>
<dbReference type="InterPro" id="IPR035093">
    <property type="entry name" value="RelE/ParE_toxin_dom_sf"/>
</dbReference>